<dbReference type="AlphaFoldDB" id="A0A6L9MGB3"/>
<dbReference type="GO" id="GO:0032259">
    <property type="term" value="P:methylation"/>
    <property type="evidence" value="ECO:0007669"/>
    <property type="project" value="UniProtKB-KW"/>
</dbReference>
<evidence type="ECO:0000256" key="4">
    <source>
        <dbReference type="PIRNR" id="PIRNR037567"/>
    </source>
</evidence>
<dbReference type="Pfam" id="PF06253">
    <property type="entry name" value="MTTB"/>
    <property type="match status" value="1"/>
</dbReference>
<dbReference type="GO" id="GO:0008168">
    <property type="term" value="F:methyltransferase activity"/>
    <property type="evidence" value="ECO:0007669"/>
    <property type="project" value="UniProtKB-KW"/>
</dbReference>
<evidence type="ECO:0000256" key="2">
    <source>
        <dbReference type="ARBA" id="ARBA00022603"/>
    </source>
</evidence>
<dbReference type="Proteomes" id="UP000476332">
    <property type="component" value="Unassembled WGS sequence"/>
</dbReference>
<comment type="caution">
    <text evidence="6">The sequence shown here is derived from an EMBL/GenBank/DDBJ whole genome shotgun (WGS) entry which is preliminary data.</text>
</comment>
<accession>A0A6L9MGB3</accession>
<dbReference type="InterPro" id="IPR010426">
    <property type="entry name" value="MTTB_MeTrfase"/>
</dbReference>
<evidence type="ECO:0000256" key="1">
    <source>
        <dbReference type="ARBA" id="ARBA00007137"/>
    </source>
</evidence>
<dbReference type="GO" id="GO:0015948">
    <property type="term" value="P:methanogenesis"/>
    <property type="evidence" value="ECO:0007669"/>
    <property type="project" value="UniProtKB-UniRule"/>
</dbReference>
<protein>
    <recommendedName>
        <fullName evidence="4">Methyltransferase</fullName>
        <ecNumber evidence="4">2.1.1.-</ecNumber>
    </recommendedName>
</protein>
<organism evidence="6 7">
    <name type="scientific">Aurantimonas aggregata</name>
    <dbReference type="NCBI Taxonomy" id="2047720"/>
    <lineage>
        <taxon>Bacteria</taxon>
        <taxon>Pseudomonadati</taxon>
        <taxon>Pseudomonadota</taxon>
        <taxon>Alphaproteobacteria</taxon>
        <taxon>Hyphomicrobiales</taxon>
        <taxon>Aurantimonadaceae</taxon>
        <taxon>Aurantimonas</taxon>
    </lineage>
</organism>
<evidence type="ECO:0000256" key="5">
    <source>
        <dbReference type="SAM" id="MobiDB-lite"/>
    </source>
</evidence>
<dbReference type="RefSeq" id="WP_163043618.1">
    <property type="nucleotide sequence ID" value="NZ_JAAAMJ010000005.1"/>
</dbReference>
<keyword evidence="7" id="KW-1185">Reference proteome</keyword>
<keyword evidence="3 4" id="KW-0808">Transferase</keyword>
<dbReference type="Gene3D" id="3.20.20.480">
    <property type="entry name" value="Trimethylamine methyltransferase-like"/>
    <property type="match status" value="1"/>
</dbReference>
<keyword evidence="2 6" id="KW-0489">Methyltransferase</keyword>
<reference evidence="6 7" key="1">
    <citation type="submission" date="2020-01" db="EMBL/GenBank/DDBJ databases">
        <title>Genomes of bacteria type strains.</title>
        <authorList>
            <person name="Chen J."/>
            <person name="Zhu S."/>
            <person name="Chen J."/>
        </authorList>
    </citation>
    <scope>NUCLEOTIDE SEQUENCE [LARGE SCALE GENOMIC DNA]</scope>
    <source>
        <strain evidence="6 7">KCTC 52919</strain>
    </source>
</reference>
<comment type="similarity">
    <text evidence="1 4">Belongs to the trimethylamine methyltransferase family.</text>
</comment>
<proteinExistence type="inferred from homology"/>
<dbReference type="InterPro" id="IPR038601">
    <property type="entry name" value="MttB-like_sf"/>
</dbReference>
<evidence type="ECO:0000313" key="6">
    <source>
        <dbReference type="EMBL" id="NDV86869.1"/>
    </source>
</evidence>
<dbReference type="PIRSF" id="PIRSF037567">
    <property type="entry name" value="MTTB_MeTrfase"/>
    <property type="match status" value="1"/>
</dbReference>
<dbReference type="EC" id="2.1.1.-" evidence="4"/>
<feature type="region of interest" description="Disordered" evidence="5">
    <location>
        <begin position="1"/>
        <end position="34"/>
    </location>
</feature>
<name>A0A6L9MGB3_9HYPH</name>
<gene>
    <name evidence="6" type="ORF">GTW51_09150</name>
</gene>
<sequence length="527" mass="56269">MDNETVETAEVAASEGSRRSRGAGGGASARRAARVQTGSGQKLAYIRRALPVYEVLDEAGAALIEANADIVLEEIGIEFRDDPEALAMWRAAGADVSGERVRFPKGLCRELLKTAPRSFVQHARNPENSVEIGGNATVFAPVYGPPFVRDLDGVRRYATIEDFRNFVKLAYMAPAIHHSGGTVCEPVDVAVNKRHLDMVHAHMTLSDKPFMGSVTAPERAEDTVAMCRILFGEEFVDQNCVVINLINANSPMTFDGTMLGALKVYARANQACIVTPFILAGAMSPVTVAGTLTQVLAEVLAGAAFTQLCRPGAPVVFGTFASSISMQSGAPTFGTPEPSLVSFGAAQLARRLGLPFRTGGSLCASKVPDAQAAYESANTLNSTLMAGTNFVLHAAGWLEGGLAACYEKFVMDCDQLGAMQALMRGVDLSENGQAMSAIREVGPGSHYLGCQHTQDNFQTAFYRSTIADNNSFEQWSAEGGQRAESRANTLCRRWLDAYAPPPLDPAIAEALAAFVARRKESEPDAFA</sequence>
<dbReference type="EMBL" id="JAAAMJ010000005">
    <property type="protein sequence ID" value="NDV86869.1"/>
    <property type="molecule type" value="Genomic_DNA"/>
</dbReference>
<evidence type="ECO:0000313" key="7">
    <source>
        <dbReference type="Proteomes" id="UP000476332"/>
    </source>
</evidence>
<evidence type="ECO:0000256" key="3">
    <source>
        <dbReference type="ARBA" id="ARBA00022679"/>
    </source>
</evidence>